<proteinExistence type="predicted"/>
<sequence>MLRLSDKYTQSLLAQPETGMGYQVADVTLKAGLKFRGVTIVNAEYVTAVQGCKGIPFTEPEIDKIVVTHEKLTP</sequence>
<name>A0A7T5R0E5_9BACT</name>
<dbReference type="Proteomes" id="UP000595362">
    <property type="component" value="Chromosome"/>
</dbReference>
<protein>
    <submittedName>
        <fullName evidence="1">Uncharacterized protein</fullName>
    </submittedName>
</protein>
<evidence type="ECO:0000313" key="1">
    <source>
        <dbReference type="EMBL" id="QQG35227.1"/>
    </source>
</evidence>
<organism evidence="1 2">
    <name type="scientific">Micavibrio aeruginosavorus</name>
    <dbReference type="NCBI Taxonomy" id="349221"/>
    <lineage>
        <taxon>Bacteria</taxon>
        <taxon>Pseudomonadati</taxon>
        <taxon>Bdellovibrionota</taxon>
        <taxon>Bdellovibrionia</taxon>
        <taxon>Bdellovibrionales</taxon>
        <taxon>Pseudobdellovibrionaceae</taxon>
        <taxon>Micavibrio</taxon>
    </lineage>
</organism>
<gene>
    <name evidence="1" type="ORF">HYS17_06565</name>
</gene>
<evidence type="ECO:0000313" key="2">
    <source>
        <dbReference type="Proteomes" id="UP000595362"/>
    </source>
</evidence>
<dbReference type="AlphaFoldDB" id="A0A7T5R0E5"/>
<dbReference type="EMBL" id="CP066681">
    <property type="protein sequence ID" value="QQG35227.1"/>
    <property type="molecule type" value="Genomic_DNA"/>
</dbReference>
<accession>A0A7T5R0E5</accession>
<reference evidence="1 2" key="1">
    <citation type="submission" date="2020-07" db="EMBL/GenBank/DDBJ databases">
        <title>Huge and variable diversity of episymbiotic CPR bacteria and DPANN archaea in groundwater ecosystems.</title>
        <authorList>
            <person name="He C.Y."/>
            <person name="Keren R."/>
            <person name="Whittaker M."/>
            <person name="Farag I.F."/>
            <person name="Doudna J."/>
            <person name="Cate J.H.D."/>
            <person name="Banfield J.F."/>
        </authorList>
    </citation>
    <scope>NUCLEOTIDE SEQUENCE [LARGE SCALE GENOMIC DNA]</scope>
    <source>
        <strain evidence="1">NC_groundwater_70_Ag_B-0.1um_54_66</strain>
    </source>
</reference>